<dbReference type="GO" id="GO:0006302">
    <property type="term" value="P:double-strand break repair"/>
    <property type="evidence" value="ECO:0007669"/>
    <property type="project" value="InterPro"/>
</dbReference>
<dbReference type="InterPro" id="IPR027417">
    <property type="entry name" value="P-loop_NTPase"/>
</dbReference>
<dbReference type="InterPro" id="IPR003959">
    <property type="entry name" value="ATPase_AAA_core"/>
</dbReference>
<dbReference type="Gene3D" id="3.40.50.300">
    <property type="entry name" value="P-loop containing nucleotide triphosphate hydrolases"/>
    <property type="match status" value="1"/>
</dbReference>
<dbReference type="InterPro" id="IPR038729">
    <property type="entry name" value="Rad50/SbcC_AAA"/>
</dbReference>
<dbReference type="PANTHER" id="PTHR43581:SF4">
    <property type="entry name" value="ATP_GTP PHOSPHATASE"/>
    <property type="match status" value="1"/>
</dbReference>
<dbReference type="InterPro" id="IPR051396">
    <property type="entry name" value="Bact_Antivir_Def_Nuclease"/>
</dbReference>
<dbReference type="SMART" id="SM00382">
    <property type="entry name" value="AAA"/>
    <property type="match status" value="1"/>
</dbReference>
<dbReference type="RefSeq" id="WP_055181633.1">
    <property type="nucleotide sequence ID" value="NZ_CABIWY010000007.1"/>
</dbReference>
<evidence type="ECO:0000313" key="5">
    <source>
        <dbReference type="Proteomes" id="UP000449249"/>
    </source>
</evidence>
<reference evidence="3 5" key="2">
    <citation type="journal article" date="2019" name="Nat. Med.">
        <title>A library of human gut bacterial isolates paired with longitudinal multiomics data enables mechanistic microbiome research.</title>
        <authorList>
            <person name="Poyet M."/>
            <person name="Groussin M."/>
            <person name="Gibbons S.M."/>
            <person name="Avila-Pacheco J."/>
            <person name="Jiang X."/>
            <person name="Kearney S.M."/>
            <person name="Perrotta A.R."/>
            <person name="Berdy B."/>
            <person name="Zhao S."/>
            <person name="Lieberman T.D."/>
            <person name="Swanson P.K."/>
            <person name="Smith M."/>
            <person name="Roesemann S."/>
            <person name="Alexander J.E."/>
            <person name="Rich S.A."/>
            <person name="Livny J."/>
            <person name="Vlamakis H."/>
            <person name="Clish C."/>
            <person name="Bullock K."/>
            <person name="Deik A."/>
            <person name="Scott J."/>
            <person name="Pierce K.A."/>
            <person name="Xavier R.J."/>
            <person name="Alm E.J."/>
        </authorList>
    </citation>
    <scope>NUCLEOTIDE SEQUENCE [LARGE SCALE GENOMIC DNA]</scope>
    <source>
        <strain evidence="3 5">BIOML-A1</strain>
    </source>
</reference>
<dbReference type="Proteomes" id="UP000449249">
    <property type="component" value="Unassembled WGS sequence"/>
</dbReference>
<dbReference type="Pfam" id="PF13476">
    <property type="entry name" value="AAA_23"/>
    <property type="match status" value="1"/>
</dbReference>
<accession>A0A174ALY9</accession>
<evidence type="ECO:0000313" key="3">
    <source>
        <dbReference type="EMBL" id="MZK08819.1"/>
    </source>
</evidence>
<evidence type="ECO:0000313" key="2">
    <source>
        <dbReference type="EMBL" id="CUN89751.1"/>
    </source>
</evidence>
<protein>
    <submittedName>
        <fullName evidence="3">AAA family ATPase</fullName>
    </submittedName>
    <submittedName>
        <fullName evidence="2">Recombination protein F</fullName>
    </submittedName>
</protein>
<dbReference type="PANTHER" id="PTHR43581">
    <property type="entry name" value="ATP/GTP PHOSPHATASE"/>
    <property type="match status" value="1"/>
</dbReference>
<feature type="domain" description="AAA+ ATPase" evidence="1">
    <location>
        <begin position="22"/>
        <end position="355"/>
    </location>
</feature>
<dbReference type="Pfam" id="PF13304">
    <property type="entry name" value="AAA_21"/>
    <property type="match status" value="1"/>
</dbReference>
<name>A0A174ALY9_9FIRM</name>
<evidence type="ECO:0000313" key="4">
    <source>
        <dbReference type="Proteomes" id="UP000095439"/>
    </source>
</evidence>
<dbReference type="InterPro" id="IPR003593">
    <property type="entry name" value="AAA+_ATPase"/>
</dbReference>
<reference evidence="2 4" key="1">
    <citation type="submission" date="2015-09" db="EMBL/GenBank/DDBJ databases">
        <authorList>
            <consortium name="Pathogen Informatics"/>
        </authorList>
    </citation>
    <scope>NUCLEOTIDE SEQUENCE [LARGE SCALE GENOMIC DNA]</scope>
    <source>
        <strain evidence="2 4">2789STDY5608866</strain>
    </source>
</reference>
<dbReference type="EMBL" id="WWSH01000001">
    <property type="protein sequence ID" value="MZK08819.1"/>
    <property type="molecule type" value="Genomic_DNA"/>
</dbReference>
<dbReference type="SUPFAM" id="SSF52540">
    <property type="entry name" value="P-loop containing nucleoside triphosphate hydrolases"/>
    <property type="match status" value="1"/>
</dbReference>
<proteinExistence type="predicted"/>
<dbReference type="GO" id="GO:0016887">
    <property type="term" value="F:ATP hydrolysis activity"/>
    <property type="evidence" value="ECO:0007669"/>
    <property type="project" value="InterPro"/>
</dbReference>
<evidence type="ECO:0000259" key="1">
    <source>
        <dbReference type="SMART" id="SM00382"/>
    </source>
</evidence>
<dbReference type="Proteomes" id="UP000095439">
    <property type="component" value="Unassembled WGS sequence"/>
</dbReference>
<dbReference type="AlphaFoldDB" id="A0A174ALY9"/>
<dbReference type="GO" id="GO:0005524">
    <property type="term" value="F:ATP binding"/>
    <property type="evidence" value="ECO:0007669"/>
    <property type="project" value="InterPro"/>
</dbReference>
<gene>
    <name evidence="2" type="ORF">ERS852423_01722</name>
    <name evidence="3" type="ORF">GT576_00280</name>
</gene>
<sequence length="438" mass="49376">MKLKNMKLKNYRCFKTAALDFDKHITLIVGKNGAGKTTILDAIAVSVSTFLLAIDGGVSRSILKEDARYEFHDLNGTIDPQHQFPVSIESTGDCLNQQNVKWIRSLNSESGKTTIKDSSELTGLAKKAQNQIMTGDKYLILPLISYYGTGRLYAQKKEKRNLKSLTEFKRQVGYVDCMAAESNEKLMLNWFQMQTLKSLQEQQKTGILDRPLLLKTVEKAICRSFERISGARNVSLIFDLDTHRLVLEFETADGNAQKFAMDEMSDGYKNTLSMIGDIAYRMAVLNPTLGNQVLEKTPGVVLIDEIDLHLHPQWQQTILNDLHAIFPEVQFIVSSHAPAVINSVPREQIRILDHGEIYMPAAQTYGRDANSILREVMNVSERPAAIKQRMDLFYAYMDENNYEKADKVLTEMEAIVGTTDPDIAAARTSLDLERILGE</sequence>
<organism evidence="2 4">
    <name type="scientific">Dorea longicatena</name>
    <dbReference type="NCBI Taxonomy" id="88431"/>
    <lineage>
        <taxon>Bacteria</taxon>
        <taxon>Bacillati</taxon>
        <taxon>Bacillota</taxon>
        <taxon>Clostridia</taxon>
        <taxon>Lachnospirales</taxon>
        <taxon>Lachnospiraceae</taxon>
        <taxon>Dorea</taxon>
    </lineage>
</organism>
<dbReference type="EMBL" id="CYYY01000007">
    <property type="protein sequence ID" value="CUN89751.1"/>
    <property type="molecule type" value="Genomic_DNA"/>
</dbReference>